<accession>A0A9Q1J5K4</accession>
<dbReference type="AlphaFoldDB" id="A0A9Q1J5K4"/>
<dbReference type="EMBL" id="JAINUF010000003">
    <property type="protein sequence ID" value="KAJ8368161.1"/>
    <property type="molecule type" value="Genomic_DNA"/>
</dbReference>
<feature type="region of interest" description="Disordered" evidence="1">
    <location>
        <begin position="95"/>
        <end position="145"/>
    </location>
</feature>
<evidence type="ECO:0000313" key="2">
    <source>
        <dbReference type="EMBL" id="KAJ8368161.1"/>
    </source>
</evidence>
<evidence type="ECO:0000256" key="1">
    <source>
        <dbReference type="SAM" id="MobiDB-lite"/>
    </source>
</evidence>
<keyword evidence="3" id="KW-1185">Reference proteome</keyword>
<comment type="caution">
    <text evidence="2">The sequence shown here is derived from an EMBL/GenBank/DDBJ whole genome shotgun (WGS) entry which is preliminary data.</text>
</comment>
<organism evidence="2 3">
    <name type="scientific">Synaphobranchus kaupii</name>
    <name type="common">Kaup's arrowtooth eel</name>
    <dbReference type="NCBI Taxonomy" id="118154"/>
    <lineage>
        <taxon>Eukaryota</taxon>
        <taxon>Metazoa</taxon>
        <taxon>Chordata</taxon>
        <taxon>Craniata</taxon>
        <taxon>Vertebrata</taxon>
        <taxon>Euteleostomi</taxon>
        <taxon>Actinopterygii</taxon>
        <taxon>Neopterygii</taxon>
        <taxon>Teleostei</taxon>
        <taxon>Anguilliformes</taxon>
        <taxon>Synaphobranchidae</taxon>
        <taxon>Synaphobranchus</taxon>
    </lineage>
</organism>
<dbReference type="Proteomes" id="UP001152622">
    <property type="component" value="Chromosome 3"/>
</dbReference>
<name>A0A9Q1J5K4_SYNKA</name>
<gene>
    <name evidence="2" type="ORF">SKAU_G00081890</name>
</gene>
<evidence type="ECO:0000313" key="3">
    <source>
        <dbReference type="Proteomes" id="UP001152622"/>
    </source>
</evidence>
<proteinExistence type="predicted"/>
<reference evidence="2" key="1">
    <citation type="journal article" date="2023" name="Science">
        <title>Genome structures resolve the early diversification of teleost fishes.</title>
        <authorList>
            <person name="Parey E."/>
            <person name="Louis A."/>
            <person name="Montfort J."/>
            <person name="Bouchez O."/>
            <person name="Roques C."/>
            <person name="Iampietro C."/>
            <person name="Lluch J."/>
            <person name="Castinel A."/>
            <person name="Donnadieu C."/>
            <person name="Desvignes T."/>
            <person name="Floi Bucao C."/>
            <person name="Jouanno E."/>
            <person name="Wen M."/>
            <person name="Mejri S."/>
            <person name="Dirks R."/>
            <person name="Jansen H."/>
            <person name="Henkel C."/>
            <person name="Chen W.J."/>
            <person name="Zahm M."/>
            <person name="Cabau C."/>
            <person name="Klopp C."/>
            <person name="Thompson A.W."/>
            <person name="Robinson-Rechavi M."/>
            <person name="Braasch I."/>
            <person name="Lecointre G."/>
            <person name="Bobe J."/>
            <person name="Postlethwait J.H."/>
            <person name="Berthelot C."/>
            <person name="Roest Crollius H."/>
            <person name="Guiguen Y."/>
        </authorList>
    </citation>
    <scope>NUCLEOTIDE SEQUENCE</scope>
    <source>
        <strain evidence="2">WJC10195</strain>
    </source>
</reference>
<protein>
    <submittedName>
        <fullName evidence="2">Uncharacterized protein</fullName>
    </submittedName>
</protein>
<sequence length="145" mass="15303">MIYDFLSVGFGCGVDYTAECKKNGIRSLWWFEILTAFEWTEDAESVVNACTALRWARKAGPEGLGWGGGVSQAVGCSLGCSVMMIDVQSRRGLLSPLSSGTSRSPDRRIVAPSSSTAPPAGMDETPPTPASPAGRARSPDPPPQP</sequence>